<feature type="region of interest" description="Disordered" evidence="1">
    <location>
        <begin position="58"/>
        <end position="181"/>
    </location>
</feature>
<dbReference type="EMBL" id="DXCH01000278">
    <property type="protein sequence ID" value="HIZ08304.1"/>
    <property type="molecule type" value="Genomic_DNA"/>
</dbReference>
<evidence type="ECO:0000256" key="2">
    <source>
        <dbReference type="SAM" id="Phobius"/>
    </source>
</evidence>
<feature type="compositionally biased region" description="Basic and acidic residues" evidence="1">
    <location>
        <begin position="138"/>
        <end position="150"/>
    </location>
</feature>
<feature type="transmembrane region" description="Helical" evidence="2">
    <location>
        <begin position="253"/>
        <end position="276"/>
    </location>
</feature>
<feature type="transmembrane region" description="Helical" evidence="2">
    <location>
        <begin position="224"/>
        <end position="247"/>
    </location>
</feature>
<reference evidence="3" key="2">
    <citation type="submission" date="2021-04" db="EMBL/GenBank/DDBJ databases">
        <authorList>
            <person name="Gilroy R."/>
        </authorList>
    </citation>
    <scope>NUCLEOTIDE SEQUENCE</scope>
    <source>
        <strain evidence="3">CHK192-9172</strain>
    </source>
</reference>
<dbReference type="Pfam" id="PF22564">
    <property type="entry name" value="HAAS"/>
    <property type="match status" value="1"/>
</dbReference>
<name>A0A9D2IGD7_9FIRM</name>
<keyword evidence="2" id="KW-1133">Transmembrane helix</keyword>
<keyword evidence="2" id="KW-0472">Membrane</keyword>
<sequence length="303" mass="34295">MNQEKFLQELEYLLSDISQVEREEAMEYYRCYFEDAGAENEARVLRELGSPQKVADMIKEGLRSSGEAGEYTETGYHTEEKKEPPAGWEGPADRTMEKNNRKAERHLEKNSRKARRKVEKNNEKAEKQLQKKNRKAEKKLEKSNRKVEKKKEKKNRKAEKKQEKDYKKAEKKREQAERQTYGHTEGWREDLLYFPGLIIDIVIFCVMIAVLVAAAVLAAAIGAACVLSFISGFVILGFAVISLAGSLGLAGMALLAVSFFILAVGVLLLMALVLYCSKVLPEGMRRISRSARQAGARVNRGEE</sequence>
<feature type="compositionally biased region" description="Basic and acidic residues" evidence="1">
    <location>
        <begin position="91"/>
        <end position="111"/>
    </location>
</feature>
<comment type="caution">
    <text evidence="3">The sequence shown here is derived from an EMBL/GenBank/DDBJ whole genome shotgun (WGS) entry which is preliminary data.</text>
</comment>
<proteinExistence type="predicted"/>
<evidence type="ECO:0000313" key="3">
    <source>
        <dbReference type="EMBL" id="HIZ08304.1"/>
    </source>
</evidence>
<dbReference type="AlphaFoldDB" id="A0A9D2IGD7"/>
<feature type="transmembrane region" description="Helical" evidence="2">
    <location>
        <begin position="192"/>
        <end position="217"/>
    </location>
</feature>
<feature type="compositionally biased region" description="Basic and acidic residues" evidence="1">
    <location>
        <begin position="119"/>
        <end position="129"/>
    </location>
</feature>
<protein>
    <submittedName>
        <fullName evidence="3">DUF1700 domain-containing protein</fullName>
    </submittedName>
</protein>
<organism evidence="3 4">
    <name type="scientific">Candidatus Eubacterium avistercoris</name>
    <dbReference type="NCBI Taxonomy" id="2838567"/>
    <lineage>
        <taxon>Bacteria</taxon>
        <taxon>Bacillati</taxon>
        <taxon>Bacillota</taxon>
        <taxon>Clostridia</taxon>
        <taxon>Eubacteriales</taxon>
        <taxon>Eubacteriaceae</taxon>
        <taxon>Eubacterium</taxon>
    </lineage>
</organism>
<reference evidence="3" key="1">
    <citation type="journal article" date="2021" name="PeerJ">
        <title>Extensive microbial diversity within the chicken gut microbiome revealed by metagenomics and culture.</title>
        <authorList>
            <person name="Gilroy R."/>
            <person name="Ravi A."/>
            <person name="Getino M."/>
            <person name="Pursley I."/>
            <person name="Horton D.L."/>
            <person name="Alikhan N.F."/>
            <person name="Baker D."/>
            <person name="Gharbi K."/>
            <person name="Hall N."/>
            <person name="Watson M."/>
            <person name="Adriaenssens E.M."/>
            <person name="Foster-Nyarko E."/>
            <person name="Jarju S."/>
            <person name="Secka A."/>
            <person name="Antonio M."/>
            <person name="Oren A."/>
            <person name="Chaudhuri R.R."/>
            <person name="La Ragione R."/>
            <person name="Hildebrand F."/>
            <person name="Pallen M.J."/>
        </authorList>
    </citation>
    <scope>NUCLEOTIDE SEQUENCE</scope>
    <source>
        <strain evidence="3">CHK192-9172</strain>
    </source>
</reference>
<accession>A0A9D2IGD7</accession>
<keyword evidence="2" id="KW-0812">Transmembrane</keyword>
<evidence type="ECO:0000256" key="1">
    <source>
        <dbReference type="SAM" id="MobiDB-lite"/>
    </source>
</evidence>
<dbReference type="Proteomes" id="UP000824024">
    <property type="component" value="Unassembled WGS sequence"/>
</dbReference>
<evidence type="ECO:0000313" key="4">
    <source>
        <dbReference type="Proteomes" id="UP000824024"/>
    </source>
</evidence>
<feature type="compositionally biased region" description="Basic and acidic residues" evidence="1">
    <location>
        <begin position="160"/>
        <end position="177"/>
    </location>
</feature>
<feature type="compositionally biased region" description="Low complexity" evidence="1">
    <location>
        <begin position="66"/>
        <end position="75"/>
    </location>
</feature>
<gene>
    <name evidence="3" type="ORF">IAA08_10280</name>
</gene>